<feature type="domain" description="Acetyl-coenzyme A synthetase N-terminal" evidence="2">
    <location>
        <begin position="86"/>
        <end position="133"/>
    </location>
</feature>
<dbReference type="Pfam" id="PF16177">
    <property type="entry name" value="ACAS_N"/>
    <property type="match status" value="1"/>
</dbReference>
<dbReference type="RefSeq" id="WP_276526702.1">
    <property type="nucleotide sequence ID" value="NZ_FXAH01000012.1"/>
</dbReference>
<dbReference type="EMBL" id="FXAH01000012">
    <property type="protein sequence ID" value="SMF60977.1"/>
    <property type="molecule type" value="Genomic_DNA"/>
</dbReference>
<reference evidence="4" key="1">
    <citation type="submission" date="2017-04" db="EMBL/GenBank/DDBJ databases">
        <authorList>
            <person name="Varghese N."/>
            <person name="Submissions S."/>
        </authorList>
    </citation>
    <scope>NUCLEOTIDE SEQUENCE [LARGE SCALE GENOMIC DNA]</scope>
    <source>
        <strain evidence="4">Ballard 720</strain>
    </source>
</reference>
<organism evidence="3 4">
    <name type="scientific">Trinickia caryophylli</name>
    <name type="common">Paraburkholderia caryophylli</name>
    <dbReference type="NCBI Taxonomy" id="28094"/>
    <lineage>
        <taxon>Bacteria</taxon>
        <taxon>Pseudomonadati</taxon>
        <taxon>Pseudomonadota</taxon>
        <taxon>Betaproteobacteria</taxon>
        <taxon>Burkholderiales</taxon>
        <taxon>Burkholderiaceae</taxon>
        <taxon>Trinickia</taxon>
    </lineage>
</organism>
<proteinExistence type="predicted"/>
<gene>
    <name evidence="3" type="ORF">SAMN06295900_112191</name>
</gene>
<dbReference type="AlphaFoldDB" id="A0A1X7FY85"/>
<dbReference type="InterPro" id="IPR042099">
    <property type="entry name" value="ANL_N_sf"/>
</dbReference>
<evidence type="ECO:0000256" key="1">
    <source>
        <dbReference type="SAM" id="MobiDB-lite"/>
    </source>
</evidence>
<dbReference type="InterPro" id="IPR032387">
    <property type="entry name" value="ACAS_N"/>
</dbReference>
<dbReference type="Gene3D" id="3.40.50.12780">
    <property type="entry name" value="N-terminal domain of ligase-like"/>
    <property type="match status" value="1"/>
</dbReference>
<dbReference type="Proteomes" id="UP000192911">
    <property type="component" value="Unassembled WGS sequence"/>
</dbReference>
<keyword evidence="4" id="KW-1185">Reference proteome</keyword>
<dbReference type="STRING" id="28094.SAMN06295900_112191"/>
<evidence type="ECO:0000259" key="2">
    <source>
        <dbReference type="Pfam" id="PF16177"/>
    </source>
</evidence>
<name>A0A1X7FY85_TRICW</name>
<feature type="non-terminal residue" evidence="3">
    <location>
        <position position="133"/>
    </location>
</feature>
<evidence type="ECO:0000313" key="4">
    <source>
        <dbReference type="Proteomes" id="UP000192911"/>
    </source>
</evidence>
<evidence type="ECO:0000313" key="3">
    <source>
        <dbReference type="EMBL" id="SMF60977.1"/>
    </source>
</evidence>
<accession>A0A1X7FY85</accession>
<feature type="region of interest" description="Disordered" evidence="1">
    <location>
        <begin position="19"/>
        <end position="38"/>
    </location>
</feature>
<protein>
    <submittedName>
        <fullName evidence="3">Acetyl-coenzyme A synthetase N-terminus</fullName>
    </submittedName>
</protein>
<sequence>MQRMAPAAAELRAWRGRPFGACSSAQPEDDRRRAVNPATRRPAVRALACAMEETVGIIESVLQEGRIFTPSAETVANAAVSGMDAYQALMAEAEQDYEGFWAKLARETLAWNKPFTKVLDETRAPFYTWFEDG</sequence>